<sequence length="120" mass="14255">MARNPRIQVPFSDALYQRIENYKIANGVATITDAARELIEFALVIKERTLNDDSRTTRELLEELLAKEYQNETTINQIYLHTVDLNKKIEYSQIVFTKEKLKSFKQKAMEKRDRFLNREE</sequence>
<dbReference type="EMBL" id="PYOJ01000019">
    <property type="protein sequence ID" value="PSV88250.1"/>
    <property type="molecule type" value="Genomic_DNA"/>
</dbReference>
<comment type="caution">
    <text evidence="1">The sequence shown here is derived from an EMBL/GenBank/DDBJ whole genome shotgun (WGS) entry which is preliminary data.</text>
</comment>
<proteinExistence type="predicted"/>
<dbReference type="RefSeq" id="WP_045070356.1">
    <property type="nucleotide sequence ID" value="NZ_JZSL01000025.1"/>
</dbReference>
<evidence type="ECO:0008006" key="3">
    <source>
        <dbReference type="Google" id="ProtNLM"/>
    </source>
</evidence>
<organism evidence="1 2">
    <name type="scientific">Photobacterium leiognathi</name>
    <dbReference type="NCBI Taxonomy" id="553611"/>
    <lineage>
        <taxon>Bacteria</taxon>
        <taxon>Pseudomonadati</taxon>
        <taxon>Pseudomonadota</taxon>
        <taxon>Gammaproteobacteria</taxon>
        <taxon>Vibrionales</taxon>
        <taxon>Vibrionaceae</taxon>
        <taxon>Photobacterium</taxon>
    </lineage>
</organism>
<reference evidence="1 2" key="1">
    <citation type="submission" date="2018-03" db="EMBL/GenBank/DDBJ databases">
        <title>Whole genome sequencing of Histamine producing bacteria.</title>
        <authorList>
            <person name="Butler K."/>
        </authorList>
    </citation>
    <scope>NUCLEOTIDE SEQUENCE [LARGE SCALE GENOMIC DNA]</scope>
    <source>
        <strain evidence="1 2">ATCC 33979</strain>
    </source>
</reference>
<dbReference type="Proteomes" id="UP000240410">
    <property type="component" value="Unassembled WGS sequence"/>
</dbReference>
<dbReference type="OrthoDB" id="7064546at2"/>
<accession>A0A2T3M7K8</accession>
<protein>
    <recommendedName>
        <fullName evidence="3">CopG family transcriptional regulator</fullName>
    </recommendedName>
</protein>
<name>A0A2T3M7K8_PHOLE</name>
<gene>
    <name evidence="1" type="ORF">CTM89_14835</name>
</gene>
<evidence type="ECO:0000313" key="1">
    <source>
        <dbReference type="EMBL" id="PSV88250.1"/>
    </source>
</evidence>
<dbReference type="AlphaFoldDB" id="A0A2T3M7K8"/>
<evidence type="ECO:0000313" key="2">
    <source>
        <dbReference type="Proteomes" id="UP000240410"/>
    </source>
</evidence>